<evidence type="ECO:0000256" key="1">
    <source>
        <dbReference type="SAM" id="MobiDB-lite"/>
    </source>
</evidence>
<dbReference type="EMBL" id="KN880439">
    <property type="protein sequence ID" value="KIY72960.1"/>
    <property type="molecule type" value="Genomic_DNA"/>
</dbReference>
<dbReference type="InterPro" id="IPR009686">
    <property type="entry name" value="Senescence/spartin_C"/>
</dbReference>
<name>A0A0D7BRT9_9AGAR</name>
<dbReference type="GO" id="GO:0051301">
    <property type="term" value="P:cell division"/>
    <property type="evidence" value="ECO:0007669"/>
    <property type="project" value="TreeGrafter"/>
</dbReference>
<feature type="region of interest" description="Disordered" evidence="1">
    <location>
        <begin position="246"/>
        <end position="294"/>
    </location>
</feature>
<sequence>MATDNDVQAFLLLTLENITLRTPYQTRTGILGLECVTLSASAGRERDVFLVFKINDVEIPIEHSRHISLDTSAGHVRKYTLLPTSTDPATITIEVPTNWTPTYIEDMETFDSILGQYTDFSHAAGAPTTYNNEKSRPLSDYRGHLVLVNEDNGEVVGEFDRKINVHEDPTLHKQGHEKDPVVIELPEGQSIEDEDEKPLEFFARAVPPDQQTFITKSATIVSHAITGGTSLFISVLHGASNMYIQRSAPSPHHPDNLTASAGSNTGAPRPPPRALTVLTSDRTRQNLHTAHKYTGKAVEVSGKTIAIVHGMIKKGMGSEKDKDKGKRAVTAPSGLSPSPSKSGSRAPSPTPSISRLSPAPAYTSTAYTSSPTSQYSTTQFLAPSDSKPPLPPRGPSGSRTPSPSPPSGPPLPPRKVGFTKRLLLSADLILSTMDESAKRILLSGQENVGNVMRHKYGEQAGASSDMAMGTARNVALVYVDVKGLGRRAILRTAGKEFVKGRLR</sequence>
<keyword evidence="4" id="KW-1185">Reference proteome</keyword>
<dbReference type="Proteomes" id="UP000054007">
    <property type="component" value="Unassembled WGS sequence"/>
</dbReference>
<feature type="compositionally biased region" description="Pro residues" evidence="1">
    <location>
        <begin position="402"/>
        <end position="413"/>
    </location>
</feature>
<feature type="compositionally biased region" description="Basic and acidic residues" evidence="1">
    <location>
        <begin position="316"/>
        <end position="326"/>
    </location>
</feature>
<gene>
    <name evidence="3" type="ORF">CYLTODRAFT_343331</name>
</gene>
<evidence type="ECO:0000313" key="4">
    <source>
        <dbReference type="Proteomes" id="UP000054007"/>
    </source>
</evidence>
<dbReference type="GO" id="GO:0005886">
    <property type="term" value="C:plasma membrane"/>
    <property type="evidence" value="ECO:0007669"/>
    <property type="project" value="TreeGrafter"/>
</dbReference>
<proteinExistence type="predicted"/>
<organism evidence="3 4">
    <name type="scientific">Cylindrobasidium torrendii FP15055 ss-10</name>
    <dbReference type="NCBI Taxonomy" id="1314674"/>
    <lineage>
        <taxon>Eukaryota</taxon>
        <taxon>Fungi</taxon>
        <taxon>Dikarya</taxon>
        <taxon>Basidiomycota</taxon>
        <taxon>Agaricomycotina</taxon>
        <taxon>Agaricomycetes</taxon>
        <taxon>Agaricomycetidae</taxon>
        <taxon>Agaricales</taxon>
        <taxon>Marasmiineae</taxon>
        <taxon>Physalacriaceae</taxon>
        <taxon>Cylindrobasidium</taxon>
    </lineage>
</organism>
<feature type="region of interest" description="Disordered" evidence="1">
    <location>
        <begin position="315"/>
        <end position="416"/>
    </location>
</feature>
<dbReference type="STRING" id="1314674.A0A0D7BRT9"/>
<dbReference type="Pfam" id="PF06911">
    <property type="entry name" value="Senescence"/>
    <property type="match status" value="1"/>
</dbReference>
<reference evidence="3 4" key="1">
    <citation type="journal article" date="2015" name="Fungal Genet. Biol.">
        <title>Evolution of novel wood decay mechanisms in Agaricales revealed by the genome sequences of Fistulina hepatica and Cylindrobasidium torrendii.</title>
        <authorList>
            <person name="Floudas D."/>
            <person name="Held B.W."/>
            <person name="Riley R."/>
            <person name="Nagy L.G."/>
            <person name="Koehler G."/>
            <person name="Ransdell A.S."/>
            <person name="Younus H."/>
            <person name="Chow J."/>
            <person name="Chiniquy J."/>
            <person name="Lipzen A."/>
            <person name="Tritt A."/>
            <person name="Sun H."/>
            <person name="Haridas S."/>
            <person name="LaButti K."/>
            <person name="Ohm R.A."/>
            <person name="Kues U."/>
            <person name="Blanchette R.A."/>
            <person name="Grigoriev I.V."/>
            <person name="Minto R.E."/>
            <person name="Hibbett D.S."/>
        </authorList>
    </citation>
    <scope>NUCLEOTIDE SEQUENCE [LARGE SCALE GENOMIC DNA]</scope>
    <source>
        <strain evidence="3 4">FP15055 ss-10</strain>
    </source>
</reference>
<evidence type="ECO:0000313" key="3">
    <source>
        <dbReference type="EMBL" id="KIY72960.1"/>
    </source>
</evidence>
<protein>
    <recommendedName>
        <fullName evidence="2">Senescence domain-containing protein</fullName>
    </recommendedName>
</protein>
<feature type="compositionally biased region" description="Low complexity" evidence="1">
    <location>
        <begin position="331"/>
        <end position="347"/>
    </location>
</feature>
<dbReference type="AlphaFoldDB" id="A0A0D7BRT9"/>
<accession>A0A0D7BRT9</accession>
<evidence type="ECO:0000259" key="2">
    <source>
        <dbReference type="Pfam" id="PF06911"/>
    </source>
</evidence>
<feature type="domain" description="Senescence" evidence="2">
    <location>
        <begin position="213"/>
        <end position="495"/>
    </location>
</feature>
<dbReference type="PANTHER" id="PTHR21068:SF43">
    <property type="entry name" value="SPARTIN"/>
    <property type="match status" value="1"/>
</dbReference>
<dbReference type="InterPro" id="IPR045036">
    <property type="entry name" value="Spartin-like"/>
</dbReference>
<dbReference type="PANTHER" id="PTHR21068">
    <property type="entry name" value="SPARTIN"/>
    <property type="match status" value="1"/>
</dbReference>
<feature type="compositionally biased region" description="Low complexity" evidence="1">
    <location>
        <begin position="357"/>
        <end position="385"/>
    </location>
</feature>
<dbReference type="OrthoDB" id="20821at2759"/>
<feature type="compositionally biased region" description="Polar residues" evidence="1">
    <location>
        <begin position="257"/>
        <end position="266"/>
    </location>
</feature>